<dbReference type="Pfam" id="PF13353">
    <property type="entry name" value="Fer4_12"/>
    <property type="match status" value="1"/>
</dbReference>
<keyword evidence="5" id="KW-0004">4Fe-4S</keyword>
<dbReference type="Proteomes" id="UP001198182">
    <property type="component" value="Unassembled WGS sequence"/>
</dbReference>
<dbReference type="PROSITE" id="PS01087">
    <property type="entry name" value="RADICAL_ACTIVATING"/>
    <property type="match status" value="1"/>
</dbReference>
<sequence>MNYGNIKKYDIADGPGVRVSLFVSGCRHHCKGCFNPETWDFAHGEPYTEKTEKEILEALKPGYIAGFTVLGGEPFEPENQVVLKGLLAKIKNTYPEKDIWCYSGYTYETDLAEGGAVHTEDTDEMLSYIDVLVDGEFVEAERDLTLQFRGSRNQRILQLHPRQDVPV</sequence>
<evidence type="ECO:0000256" key="1">
    <source>
        <dbReference type="ARBA" id="ARBA00001966"/>
    </source>
</evidence>
<evidence type="ECO:0000256" key="7">
    <source>
        <dbReference type="ARBA" id="ARBA00022723"/>
    </source>
</evidence>
<evidence type="ECO:0000313" key="13">
    <source>
        <dbReference type="EMBL" id="MCC2231039.1"/>
    </source>
</evidence>
<evidence type="ECO:0000256" key="5">
    <source>
        <dbReference type="ARBA" id="ARBA00022485"/>
    </source>
</evidence>
<evidence type="ECO:0000256" key="8">
    <source>
        <dbReference type="ARBA" id="ARBA00023002"/>
    </source>
</evidence>
<evidence type="ECO:0000256" key="2">
    <source>
        <dbReference type="ARBA" id="ARBA00003852"/>
    </source>
</evidence>
<dbReference type="AlphaFoldDB" id="A0AAE3JEG7"/>
<evidence type="ECO:0000313" key="14">
    <source>
        <dbReference type="Proteomes" id="UP001198182"/>
    </source>
</evidence>
<comment type="caution">
    <text evidence="13">The sequence shown here is derived from an EMBL/GenBank/DDBJ whole genome shotgun (WGS) entry which is preliminary data.</text>
</comment>
<dbReference type="PIRSF" id="PIRSF000368">
    <property type="entry name" value="NrdG"/>
    <property type="match status" value="1"/>
</dbReference>
<dbReference type="RefSeq" id="WP_308453574.1">
    <property type="nucleotide sequence ID" value="NZ_JAJEQR010000021.1"/>
</dbReference>
<dbReference type="SFLD" id="SFLDG01063">
    <property type="entry name" value="activating_enzymes__group_1"/>
    <property type="match status" value="1"/>
</dbReference>
<dbReference type="EC" id="1.97.1.-" evidence="12"/>
<dbReference type="SFLD" id="SFLDS00029">
    <property type="entry name" value="Radical_SAM"/>
    <property type="match status" value="1"/>
</dbReference>
<accession>A0AAE3JEG7</accession>
<comment type="similarity">
    <text evidence="3 12">Belongs to the organic radical-activating enzymes family.</text>
</comment>
<keyword evidence="8 12" id="KW-0560">Oxidoreductase</keyword>
<dbReference type="InterPro" id="IPR013785">
    <property type="entry name" value="Aldolase_TIM"/>
</dbReference>
<keyword evidence="7" id="KW-0479">Metal-binding</keyword>
<dbReference type="SFLD" id="SFLDG01066">
    <property type="entry name" value="organic_radical-activating_enz"/>
    <property type="match status" value="1"/>
</dbReference>
<dbReference type="CDD" id="cd01335">
    <property type="entry name" value="Radical_SAM"/>
    <property type="match status" value="1"/>
</dbReference>
<dbReference type="InterPro" id="IPR034457">
    <property type="entry name" value="Organic_radical-activating"/>
</dbReference>
<dbReference type="PANTHER" id="PTHR30352:SF2">
    <property type="entry name" value="ANAEROBIC RIBONUCLEOSIDE-TRIPHOSPHATE REDUCTASE-ACTIVATING PROTEIN"/>
    <property type="match status" value="1"/>
</dbReference>
<dbReference type="NCBIfam" id="TIGR02491">
    <property type="entry name" value="NrdG"/>
    <property type="match status" value="1"/>
</dbReference>
<dbReference type="InterPro" id="IPR058240">
    <property type="entry name" value="rSAM_sf"/>
</dbReference>
<dbReference type="InterPro" id="IPR001989">
    <property type="entry name" value="Radical_activat_CS"/>
</dbReference>
<dbReference type="GO" id="GO:0051539">
    <property type="term" value="F:4 iron, 4 sulfur cluster binding"/>
    <property type="evidence" value="ECO:0007669"/>
    <property type="project" value="UniProtKB-KW"/>
</dbReference>
<dbReference type="EMBL" id="JAJEQR010000021">
    <property type="protein sequence ID" value="MCC2231039.1"/>
    <property type="molecule type" value="Genomic_DNA"/>
</dbReference>
<evidence type="ECO:0000256" key="9">
    <source>
        <dbReference type="ARBA" id="ARBA00023004"/>
    </source>
</evidence>
<reference evidence="13" key="1">
    <citation type="submission" date="2021-10" db="EMBL/GenBank/DDBJ databases">
        <title>Anaerobic single-cell dispensing facilitates the cultivation of human gut bacteria.</title>
        <authorList>
            <person name="Afrizal A."/>
        </authorList>
    </citation>
    <scope>NUCLEOTIDE SEQUENCE</scope>
    <source>
        <strain evidence="13">CLA-AA-H215</strain>
    </source>
</reference>
<comment type="cofactor">
    <cofactor evidence="1">
        <name>[4Fe-4S] cluster</name>
        <dbReference type="ChEBI" id="CHEBI:49883"/>
    </cofactor>
</comment>
<comment type="catalytic activity">
    <reaction evidence="11">
        <text>glycyl-[protein] + reduced [flavodoxin] + S-adenosyl-L-methionine = glycin-2-yl radical-[protein] + semiquinone [flavodoxin] + 5'-deoxyadenosine + L-methionine + H(+)</text>
        <dbReference type="Rhea" id="RHEA:61976"/>
        <dbReference type="Rhea" id="RHEA-COMP:10622"/>
        <dbReference type="Rhea" id="RHEA-COMP:14480"/>
        <dbReference type="Rhea" id="RHEA-COMP:15993"/>
        <dbReference type="Rhea" id="RHEA-COMP:15994"/>
        <dbReference type="ChEBI" id="CHEBI:15378"/>
        <dbReference type="ChEBI" id="CHEBI:17319"/>
        <dbReference type="ChEBI" id="CHEBI:29947"/>
        <dbReference type="ChEBI" id="CHEBI:32722"/>
        <dbReference type="ChEBI" id="CHEBI:57618"/>
        <dbReference type="ChEBI" id="CHEBI:57844"/>
        <dbReference type="ChEBI" id="CHEBI:59789"/>
        <dbReference type="ChEBI" id="CHEBI:140311"/>
    </reaction>
</comment>
<dbReference type="GO" id="GO:0004748">
    <property type="term" value="F:ribonucleoside-diphosphate reductase activity, thioredoxin disulfide as acceptor"/>
    <property type="evidence" value="ECO:0007669"/>
    <property type="project" value="TreeGrafter"/>
</dbReference>
<evidence type="ECO:0000256" key="3">
    <source>
        <dbReference type="ARBA" id="ARBA00009777"/>
    </source>
</evidence>
<evidence type="ECO:0000256" key="10">
    <source>
        <dbReference type="ARBA" id="ARBA00023014"/>
    </source>
</evidence>
<evidence type="ECO:0000256" key="12">
    <source>
        <dbReference type="PIRNR" id="PIRNR000368"/>
    </source>
</evidence>
<dbReference type="PANTHER" id="PTHR30352">
    <property type="entry name" value="PYRUVATE FORMATE-LYASE-ACTIVATING ENZYME"/>
    <property type="match status" value="1"/>
</dbReference>
<protein>
    <recommendedName>
        <fullName evidence="4 12">Anaerobic ribonucleoside-triphosphate reductase-activating protein</fullName>
        <ecNumber evidence="12">1.97.1.-</ecNumber>
    </recommendedName>
</protein>
<dbReference type="SUPFAM" id="SSF102114">
    <property type="entry name" value="Radical SAM enzymes"/>
    <property type="match status" value="1"/>
</dbReference>
<keyword evidence="9" id="KW-0408">Iron</keyword>
<dbReference type="InterPro" id="IPR007197">
    <property type="entry name" value="rSAM"/>
</dbReference>
<dbReference type="GO" id="GO:0046872">
    <property type="term" value="F:metal ion binding"/>
    <property type="evidence" value="ECO:0007669"/>
    <property type="project" value="UniProtKB-KW"/>
</dbReference>
<comment type="function">
    <text evidence="2 12">Activation of anaerobic ribonucleoside-triphosphate reductase under anaerobic conditions by generation of an organic free radical, using S-adenosylmethionine and reduced flavodoxin as cosubstrates to produce 5'-deoxy-adenosine.</text>
</comment>
<evidence type="ECO:0000256" key="11">
    <source>
        <dbReference type="ARBA" id="ARBA00047365"/>
    </source>
</evidence>
<name>A0AAE3JEG7_9FIRM</name>
<organism evidence="13 14">
    <name type="scientific">Hominifimenecus microfluidus</name>
    <dbReference type="NCBI Taxonomy" id="2885348"/>
    <lineage>
        <taxon>Bacteria</taxon>
        <taxon>Bacillati</taxon>
        <taxon>Bacillota</taxon>
        <taxon>Clostridia</taxon>
        <taxon>Lachnospirales</taxon>
        <taxon>Lachnospiraceae</taxon>
        <taxon>Hominifimenecus</taxon>
    </lineage>
</organism>
<dbReference type="SFLD" id="SFLDF00299">
    <property type="entry name" value="anaerobic_ribonucleoside-triph"/>
    <property type="match status" value="1"/>
</dbReference>
<dbReference type="GO" id="GO:0043365">
    <property type="term" value="F:[formate-C-acetyltransferase]-activating enzyme activity"/>
    <property type="evidence" value="ECO:0007669"/>
    <property type="project" value="InterPro"/>
</dbReference>
<proteinExistence type="inferred from homology"/>
<evidence type="ECO:0000256" key="6">
    <source>
        <dbReference type="ARBA" id="ARBA00022691"/>
    </source>
</evidence>
<evidence type="ECO:0000256" key="4">
    <source>
        <dbReference type="ARBA" id="ARBA00014281"/>
    </source>
</evidence>
<gene>
    <name evidence="13" type="primary">nrdG</name>
    <name evidence="13" type="ORF">LKD81_08515</name>
</gene>
<dbReference type="InterPro" id="IPR012837">
    <property type="entry name" value="NrdG"/>
</dbReference>
<dbReference type="Gene3D" id="3.20.20.70">
    <property type="entry name" value="Aldolase class I"/>
    <property type="match status" value="1"/>
</dbReference>
<keyword evidence="6" id="KW-0949">S-adenosyl-L-methionine</keyword>
<keyword evidence="10" id="KW-0411">Iron-sulfur</keyword>
<keyword evidence="14" id="KW-1185">Reference proteome</keyword>